<keyword evidence="7" id="KW-0496">Mitochondrion</keyword>
<evidence type="ECO:0000313" key="11">
    <source>
        <dbReference type="EMBL" id="KAK9807203.1"/>
    </source>
</evidence>
<evidence type="ECO:0000256" key="3">
    <source>
        <dbReference type="ARBA" id="ARBA00022448"/>
    </source>
</evidence>
<keyword evidence="6" id="KW-1133">Transmembrane helix</keyword>
<dbReference type="SUPFAM" id="SSF103506">
    <property type="entry name" value="Mitochondrial carrier"/>
    <property type="match status" value="1"/>
</dbReference>
<comment type="subcellular location">
    <subcellularLocation>
        <location evidence="1">Mitochondrion membrane</location>
        <topology evidence="1">Multi-pass membrane protein</topology>
    </subcellularLocation>
</comment>
<feature type="repeat" description="Solcar" evidence="9">
    <location>
        <begin position="116"/>
        <end position="210"/>
    </location>
</feature>
<organism evidence="11 12">
    <name type="scientific">Symbiochloris irregularis</name>
    <dbReference type="NCBI Taxonomy" id="706552"/>
    <lineage>
        <taxon>Eukaryota</taxon>
        <taxon>Viridiplantae</taxon>
        <taxon>Chlorophyta</taxon>
        <taxon>core chlorophytes</taxon>
        <taxon>Trebouxiophyceae</taxon>
        <taxon>Trebouxiales</taxon>
        <taxon>Trebouxiaceae</taxon>
        <taxon>Symbiochloris</taxon>
    </lineage>
</organism>
<dbReference type="InterPro" id="IPR018108">
    <property type="entry name" value="MCP_transmembrane"/>
</dbReference>
<feature type="repeat" description="Solcar" evidence="9">
    <location>
        <begin position="222"/>
        <end position="311"/>
    </location>
</feature>
<reference evidence="11 12" key="1">
    <citation type="journal article" date="2024" name="Nat. Commun.">
        <title>Phylogenomics reveals the evolutionary origins of lichenization in chlorophyte algae.</title>
        <authorList>
            <person name="Puginier C."/>
            <person name="Libourel C."/>
            <person name="Otte J."/>
            <person name="Skaloud P."/>
            <person name="Haon M."/>
            <person name="Grisel S."/>
            <person name="Petersen M."/>
            <person name="Berrin J.G."/>
            <person name="Delaux P.M."/>
            <person name="Dal Grande F."/>
            <person name="Keller J."/>
        </authorList>
    </citation>
    <scope>NUCLEOTIDE SEQUENCE [LARGE SCALE GENOMIC DNA]</scope>
    <source>
        <strain evidence="11 12">SAG 2036</strain>
    </source>
</reference>
<dbReference type="GO" id="GO:0031966">
    <property type="term" value="C:mitochondrial membrane"/>
    <property type="evidence" value="ECO:0007669"/>
    <property type="project" value="UniProtKB-SubCell"/>
</dbReference>
<dbReference type="PANTHER" id="PTHR45624:SF24">
    <property type="entry name" value="MITOCHONDRIAL SUBSTRATE CARRIER FAMILY PROTEIN G"/>
    <property type="match status" value="1"/>
</dbReference>
<evidence type="ECO:0000313" key="12">
    <source>
        <dbReference type="Proteomes" id="UP001465755"/>
    </source>
</evidence>
<evidence type="ECO:0000256" key="8">
    <source>
        <dbReference type="ARBA" id="ARBA00023136"/>
    </source>
</evidence>
<evidence type="ECO:0000256" key="5">
    <source>
        <dbReference type="ARBA" id="ARBA00022737"/>
    </source>
</evidence>
<evidence type="ECO:0008006" key="13">
    <source>
        <dbReference type="Google" id="ProtNLM"/>
    </source>
</evidence>
<sequence length="316" mass="33860">MPDNKQQQGGGAGGGLKKVARDVFAGTCGGIVVTLVGQPFDTVKVRLQTQPPGKQIYNGPIDCVRKTIQWEGPTGLYKGVSSPLAGQMFHRAAMFAAFGYAKRWISTNPDGTTRPLTAADLYKAGAITGFTASFTEGPIDFYKSQVQYQIIKTQTDSAYKPAFTSVFQCVRQTLSINGVKGPFQGLGATILRNVPANSVYLGSFEFLKMKWAAAKGISTAELPALNVLAAAGTGGLLYWSSIYPIDVIKSAMQTDSINPAERQYANSIAAAKALWKDGGIRRFYKGFTPCIARAAPANAFMLYTVDKITTLIPVQG</sequence>
<evidence type="ECO:0000256" key="7">
    <source>
        <dbReference type="ARBA" id="ARBA00023128"/>
    </source>
</evidence>
<name>A0AAW1PGE0_9CHLO</name>
<dbReference type="GO" id="GO:0022857">
    <property type="term" value="F:transmembrane transporter activity"/>
    <property type="evidence" value="ECO:0007669"/>
    <property type="project" value="TreeGrafter"/>
</dbReference>
<evidence type="ECO:0000256" key="1">
    <source>
        <dbReference type="ARBA" id="ARBA00004225"/>
    </source>
</evidence>
<dbReference type="AlphaFoldDB" id="A0AAW1PGE0"/>
<evidence type="ECO:0000256" key="2">
    <source>
        <dbReference type="ARBA" id="ARBA00006375"/>
    </source>
</evidence>
<dbReference type="InterPro" id="IPR050567">
    <property type="entry name" value="Mitochondrial_Carrier"/>
</dbReference>
<evidence type="ECO:0000256" key="10">
    <source>
        <dbReference type="RuleBase" id="RU000488"/>
    </source>
</evidence>
<evidence type="ECO:0000256" key="6">
    <source>
        <dbReference type="ARBA" id="ARBA00022989"/>
    </source>
</evidence>
<dbReference type="PROSITE" id="PS50920">
    <property type="entry name" value="SOLCAR"/>
    <property type="match status" value="3"/>
</dbReference>
<dbReference type="PANTHER" id="PTHR45624">
    <property type="entry name" value="MITOCHONDRIAL BASIC AMINO ACIDS TRANSPORTER-RELATED"/>
    <property type="match status" value="1"/>
</dbReference>
<keyword evidence="4 9" id="KW-0812">Transmembrane</keyword>
<dbReference type="Pfam" id="PF00153">
    <property type="entry name" value="Mito_carr"/>
    <property type="match status" value="3"/>
</dbReference>
<dbReference type="EMBL" id="JALJOQ010000033">
    <property type="protein sequence ID" value="KAK9807203.1"/>
    <property type="molecule type" value="Genomic_DNA"/>
</dbReference>
<protein>
    <recommendedName>
        <fullName evidence="13">Mitochondrial carrier</fullName>
    </recommendedName>
</protein>
<dbReference type="Proteomes" id="UP001465755">
    <property type="component" value="Unassembled WGS sequence"/>
</dbReference>
<accession>A0AAW1PGE0</accession>
<comment type="similarity">
    <text evidence="2 10">Belongs to the mitochondrial carrier (TC 2.A.29) family.</text>
</comment>
<evidence type="ECO:0000256" key="9">
    <source>
        <dbReference type="PROSITE-ProRule" id="PRU00282"/>
    </source>
</evidence>
<proteinExistence type="inferred from homology"/>
<keyword evidence="3 10" id="KW-0813">Transport</keyword>
<comment type="caution">
    <text evidence="11">The sequence shown here is derived from an EMBL/GenBank/DDBJ whole genome shotgun (WGS) entry which is preliminary data.</text>
</comment>
<feature type="repeat" description="Solcar" evidence="9">
    <location>
        <begin position="17"/>
        <end position="104"/>
    </location>
</feature>
<keyword evidence="5" id="KW-0677">Repeat</keyword>
<evidence type="ECO:0000256" key="4">
    <source>
        <dbReference type="ARBA" id="ARBA00022692"/>
    </source>
</evidence>
<dbReference type="InterPro" id="IPR023395">
    <property type="entry name" value="MCP_dom_sf"/>
</dbReference>
<keyword evidence="12" id="KW-1185">Reference proteome</keyword>
<gene>
    <name evidence="11" type="ORF">WJX73_008197</name>
</gene>
<keyword evidence="8 9" id="KW-0472">Membrane</keyword>
<dbReference type="Gene3D" id="1.50.40.10">
    <property type="entry name" value="Mitochondrial carrier domain"/>
    <property type="match status" value="1"/>
</dbReference>